<dbReference type="RefSeq" id="WP_089683385.1">
    <property type="nucleotide sequence ID" value="NZ_FNFO01000005.1"/>
</dbReference>
<dbReference type="SUPFAM" id="SSF56601">
    <property type="entry name" value="beta-lactamase/transpeptidase-like"/>
    <property type="match status" value="1"/>
</dbReference>
<evidence type="ECO:0000256" key="4">
    <source>
        <dbReference type="SAM" id="Phobius"/>
    </source>
</evidence>
<dbReference type="InterPro" id="IPR012338">
    <property type="entry name" value="Beta-lactam/transpept-like"/>
</dbReference>
<keyword evidence="2" id="KW-0378">Hydrolase</keyword>
<keyword evidence="6" id="KW-0132">Cell division</keyword>
<feature type="transmembrane region" description="Helical" evidence="4">
    <location>
        <begin position="12"/>
        <end position="32"/>
    </location>
</feature>
<dbReference type="GO" id="GO:0051301">
    <property type="term" value="P:cell division"/>
    <property type="evidence" value="ECO:0007669"/>
    <property type="project" value="UniProtKB-KW"/>
</dbReference>
<dbReference type="SMART" id="SM00740">
    <property type="entry name" value="PASTA"/>
    <property type="match status" value="1"/>
</dbReference>
<evidence type="ECO:0000256" key="2">
    <source>
        <dbReference type="ARBA" id="ARBA00022645"/>
    </source>
</evidence>
<dbReference type="PANTHER" id="PTHR30627:SF1">
    <property type="entry name" value="PEPTIDOGLYCAN D,D-TRANSPEPTIDASE FTSI"/>
    <property type="match status" value="1"/>
</dbReference>
<dbReference type="SUPFAM" id="SSF54184">
    <property type="entry name" value="Penicillin-binding protein 2x (pbp-2x), c-terminal domain"/>
    <property type="match status" value="1"/>
</dbReference>
<dbReference type="PANTHER" id="PTHR30627">
    <property type="entry name" value="PEPTIDOGLYCAN D,D-TRANSPEPTIDASE"/>
    <property type="match status" value="1"/>
</dbReference>
<evidence type="ECO:0000256" key="3">
    <source>
        <dbReference type="ARBA" id="ARBA00023136"/>
    </source>
</evidence>
<dbReference type="GO" id="GO:0005886">
    <property type="term" value="C:plasma membrane"/>
    <property type="evidence" value="ECO:0007669"/>
    <property type="project" value="TreeGrafter"/>
</dbReference>
<dbReference type="InterPro" id="IPR005543">
    <property type="entry name" value="PASTA_dom"/>
</dbReference>
<dbReference type="Gene3D" id="3.90.1310.10">
    <property type="entry name" value="Penicillin-binding protein 2a (Domain 2)"/>
    <property type="match status" value="1"/>
</dbReference>
<dbReference type="GO" id="GO:0071555">
    <property type="term" value="P:cell wall organization"/>
    <property type="evidence" value="ECO:0007669"/>
    <property type="project" value="TreeGrafter"/>
</dbReference>
<dbReference type="GO" id="GO:0004180">
    <property type="term" value="F:carboxypeptidase activity"/>
    <property type="evidence" value="ECO:0007669"/>
    <property type="project" value="UniProtKB-KW"/>
</dbReference>
<dbReference type="InterPro" id="IPR001460">
    <property type="entry name" value="PCN-bd_Tpept"/>
</dbReference>
<dbReference type="Proteomes" id="UP000198510">
    <property type="component" value="Unassembled WGS sequence"/>
</dbReference>
<dbReference type="Pfam" id="PF03793">
    <property type="entry name" value="PASTA"/>
    <property type="match status" value="1"/>
</dbReference>
<protein>
    <submittedName>
        <fullName evidence="6">Cell division protein FtsI (Penicillin-binding protein 3)</fullName>
    </submittedName>
</protein>
<dbReference type="GO" id="GO:0008658">
    <property type="term" value="F:penicillin binding"/>
    <property type="evidence" value="ECO:0007669"/>
    <property type="project" value="InterPro"/>
</dbReference>
<dbReference type="Gene3D" id="3.40.710.10">
    <property type="entry name" value="DD-peptidase/beta-lactamase superfamily"/>
    <property type="match status" value="1"/>
</dbReference>
<evidence type="ECO:0000256" key="1">
    <source>
        <dbReference type="ARBA" id="ARBA00004370"/>
    </source>
</evidence>
<keyword evidence="4" id="KW-1133">Transmembrane helix</keyword>
<keyword evidence="6" id="KW-0131">Cell cycle</keyword>
<keyword evidence="7" id="KW-1185">Reference proteome</keyword>
<keyword evidence="2" id="KW-0121">Carboxypeptidase</keyword>
<comment type="subcellular location">
    <subcellularLocation>
        <location evidence="1">Membrane</location>
    </subcellularLocation>
</comment>
<dbReference type="OrthoDB" id="9804124at2"/>
<dbReference type="STRING" id="1075417.SAMN05421823_105256"/>
<dbReference type="SUPFAM" id="SSF56519">
    <property type="entry name" value="Penicillin binding protein dimerisation domain"/>
    <property type="match status" value="1"/>
</dbReference>
<keyword evidence="2" id="KW-0645">Protease</keyword>
<dbReference type="Gene3D" id="3.30.450.330">
    <property type="match status" value="1"/>
</dbReference>
<dbReference type="Pfam" id="PF03717">
    <property type="entry name" value="PBP_dimer"/>
    <property type="match status" value="1"/>
</dbReference>
<dbReference type="InterPro" id="IPR036138">
    <property type="entry name" value="PBP_dimer_sf"/>
</dbReference>
<evidence type="ECO:0000313" key="7">
    <source>
        <dbReference type="Proteomes" id="UP000198510"/>
    </source>
</evidence>
<keyword evidence="4" id="KW-0812">Transmembrane</keyword>
<feature type="domain" description="PASTA" evidence="5">
    <location>
        <begin position="641"/>
        <end position="700"/>
    </location>
</feature>
<gene>
    <name evidence="6" type="ORF">SAMN05421823_105256</name>
</gene>
<keyword evidence="3 4" id="KW-0472">Membrane</keyword>
<evidence type="ECO:0000313" key="6">
    <source>
        <dbReference type="EMBL" id="SDL34479.1"/>
    </source>
</evidence>
<dbReference type="PROSITE" id="PS51178">
    <property type="entry name" value="PASTA"/>
    <property type="match status" value="1"/>
</dbReference>
<reference evidence="6 7" key="1">
    <citation type="submission" date="2016-10" db="EMBL/GenBank/DDBJ databases">
        <authorList>
            <person name="de Groot N.N."/>
        </authorList>
    </citation>
    <scope>NUCLEOTIDE SEQUENCE [LARGE SCALE GENOMIC DNA]</scope>
    <source>
        <strain evidence="6 7">DSM 25186</strain>
    </source>
</reference>
<dbReference type="InterPro" id="IPR005311">
    <property type="entry name" value="PBP_dimer"/>
</dbReference>
<dbReference type="AlphaFoldDB" id="A0A1G9JA92"/>
<proteinExistence type="predicted"/>
<dbReference type="InterPro" id="IPR050515">
    <property type="entry name" value="Beta-lactam/transpept"/>
</dbReference>
<dbReference type="Pfam" id="PF00905">
    <property type="entry name" value="Transpeptidase"/>
    <property type="match status" value="1"/>
</dbReference>
<dbReference type="CDD" id="cd06575">
    <property type="entry name" value="PASTA_Pbp2x-like_2"/>
    <property type="match status" value="1"/>
</dbReference>
<evidence type="ECO:0000259" key="5">
    <source>
        <dbReference type="PROSITE" id="PS51178"/>
    </source>
</evidence>
<sequence>MNIKISILLRARIAFLMVVVIFAGGILYRMFWLQWVEGAYWKEVAVKNRLNYREVKATRGNIYSDNGSLLATSLPFYRVAFDPTVVDRDIFERDIDSLAYHLAKFFGERTKAEYVRKIRDYRRRDRRFLYLSRRTIDYSKKKEMATWPIFREGRMGGGVIFERVNRRFNPFTHLAQRTVGYMREDNTGGAGLEYSFNQELSGKNGMALFQKTAGGFWKPVDDASAVKPEDGYDIVTTIDVNWQDVAETALLRALEEREADNGCVVVMEVATGHIKAMANLGKNGKNGYTERYNYAVAGRTDPGSTFKLASYMALFEETSLTPKDSIETGDGEFKFYRSTLRDSHYGGFGTLTLKDAFAKSSNIAIAKLTNQAFGQNPQRFVDYIYSFGLGRPLHFQMIGEGEPYIKSPSDRTWSGITLPWMSVGYELQISPLQILTFYNAVANGGRMIRPIIVREVRHADKVVDTFETAVINEKICSDKTLGYLRGMLESVVDSGTASNIRNAAYKIAGKTGTSQKIENGRYTKNYYTSFAGYFPADQPKYSCIVVIDNPQNGFNRYAGDVAAPVFKEVADKIYGMDVELHREFAAEKPAPGTFPVIQAGYYHDLARLCNEMGISNHTQNPGDDWVRADVVNNGIFWKNAEAVPGQMPNVTGMTLRDALYILENRGVNVKHEGRGRVARQWPTPDMNIIEGATVSLKLEE</sequence>
<name>A0A1G9JA92_9BACT</name>
<organism evidence="6 7">
    <name type="scientific">Catalinimonas alkaloidigena</name>
    <dbReference type="NCBI Taxonomy" id="1075417"/>
    <lineage>
        <taxon>Bacteria</taxon>
        <taxon>Pseudomonadati</taxon>
        <taxon>Bacteroidota</taxon>
        <taxon>Cytophagia</taxon>
        <taxon>Cytophagales</taxon>
        <taxon>Catalimonadaceae</taxon>
        <taxon>Catalinimonas</taxon>
    </lineage>
</organism>
<accession>A0A1G9JA92</accession>
<dbReference type="EMBL" id="FNFO01000005">
    <property type="protein sequence ID" value="SDL34479.1"/>
    <property type="molecule type" value="Genomic_DNA"/>
</dbReference>